<reference evidence="9" key="1">
    <citation type="submission" date="2021-05" db="EMBL/GenBank/DDBJ databases">
        <authorList>
            <person name="Arsene-Ploetze F."/>
        </authorList>
    </citation>
    <scope>NUCLEOTIDE SEQUENCE</scope>
    <source>
        <strain evidence="9">DSM 42138</strain>
    </source>
</reference>
<dbReference type="Pfam" id="PF08124">
    <property type="entry name" value="Lyase_8_N"/>
    <property type="match status" value="1"/>
</dbReference>
<dbReference type="InterPro" id="IPR011071">
    <property type="entry name" value="Lyase_8-like_C"/>
</dbReference>
<comment type="caution">
    <text evidence="9">The sequence shown here is derived from an EMBL/GenBank/DDBJ whole genome shotgun (WGS) entry which is preliminary data.</text>
</comment>
<dbReference type="AlphaFoldDB" id="A0A9W4DJE1"/>
<dbReference type="PANTHER" id="PTHR38481">
    <property type="entry name" value="HYALURONATE LYASE"/>
    <property type="match status" value="1"/>
</dbReference>
<name>A0A9W4DJE1_9ACTN</name>
<keyword evidence="10" id="KW-1185">Reference proteome</keyword>
<dbReference type="Pfam" id="PF02884">
    <property type="entry name" value="Lyase_8_C"/>
    <property type="match status" value="1"/>
</dbReference>
<evidence type="ECO:0000313" key="9">
    <source>
        <dbReference type="EMBL" id="CAG6391299.1"/>
    </source>
</evidence>
<evidence type="ECO:0000259" key="8">
    <source>
        <dbReference type="Pfam" id="PF08124"/>
    </source>
</evidence>
<dbReference type="GO" id="GO:0030246">
    <property type="term" value="F:carbohydrate binding"/>
    <property type="evidence" value="ECO:0007669"/>
    <property type="project" value="InterPro"/>
</dbReference>
<evidence type="ECO:0000256" key="2">
    <source>
        <dbReference type="ARBA" id="ARBA00022729"/>
    </source>
</evidence>
<dbReference type="InterPro" id="IPR014718">
    <property type="entry name" value="GH-type_carb-bd"/>
</dbReference>
<dbReference type="InterPro" id="IPR003159">
    <property type="entry name" value="Lyase_8_central_dom"/>
</dbReference>
<dbReference type="SUPFAM" id="SSF49863">
    <property type="entry name" value="Hyaluronate lyase-like, C-terminal domain"/>
    <property type="match status" value="1"/>
</dbReference>
<feature type="chain" id="PRO_5040750057" evidence="5">
    <location>
        <begin position="29"/>
        <end position="850"/>
    </location>
</feature>
<protein>
    <submittedName>
        <fullName evidence="9">Hyaluronate lyase</fullName>
    </submittedName>
</protein>
<dbReference type="SUPFAM" id="SSF48230">
    <property type="entry name" value="Chondroitin AC/alginate lyase"/>
    <property type="match status" value="1"/>
</dbReference>
<sequence>MQISRRALLSIAPAGTLLALAGRTRATAAEGRTVPSAATDRATLLGNVTAIFCGTPESNARPEVAAKLAAIQSTATARLAAMDAAGAGELFHGVGLGTSDPHLSTSFQYLYEIALATRAPGSALLGDAAVQQRVIDGLTWLYDGYYGDQATGYYGNWFTWEIGISTYAGRILVLLADVLDQAAPDLTATYVAAMDGYLRNGKDGDVDLDSRFHTGANLADITTNRILQGAALGDTARITKAVADQLTVYATVDPYAPQHGVTDGFYADGSFLQHSSVAYTGSYGTGLLTRVVQTVKILDGTGYAPADGGLAGVVTGWVADSFAPLIVEGWMSEVVKGRAVSRTGTGYADVAVVIEAVVDLSGYATGEAATALAGYAKHLRQVTRAAPDPAGFVSPVSVARYADLLADPAVPARDINPEAQHSAYPAMDRSVHRRPGWTFALARSSTRISGYEYMSGENLTPWFEGAGAHYLYLAGQDQTQAFGVDYFTTVPPDRLAGVTAPAETRLTVPELYGTQWYDNPAAGFTSSSESQNTYVYFPLGTNTLSGGAVLGSYGAAAMVLAPDAAWAAKQAGQLPADFVAYRGADATRSWFMLDDEVVVLAAGVGDSAGRAVITTADARIAGAADPVDLTGEVRGGAPWSGTGTAPLAWLRYADPAQGTAVGYVLLDPHQVRPTVALDTVTRSRRAVRLTNPDTPVTKQVFTLAFHQEPGAPHTALAYAIVPGATESALRGYARGPLTVLANSADVQAVSHRGIGLLAANTFTAGSHRAGRLTVEGPASVLLREARDGTVSLALADPTTERSTVTVHLGGRRLQPVAADPGLRIGHGPAGTTVVADTARLYGRSLAATLR</sequence>
<feature type="active site" evidence="4">
    <location>
        <position position="283"/>
    </location>
</feature>
<feature type="active site" evidence="4">
    <location>
        <position position="274"/>
    </location>
</feature>
<dbReference type="Gene3D" id="2.70.98.10">
    <property type="match status" value="1"/>
</dbReference>
<feature type="active site" evidence="4">
    <location>
        <position position="338"/>
    </location>
</feature>
<evidence type="ECO:0000256" key="3">
    <source>
        <dbReference type="ARBA" id="ARBA00023239"/>
    </source>
</evidence>
<dbReference type="InterPro" id="IPR004103">
    <property type="entry name" value="Lyase_8_C"/>
</dbReference>
<evidence type="ECO:0000259" key="7">
    <source>
        <dbReference type="Pfam" id="PF02884"/>
    </source>
</evidence>
<dbReference type="PROSITE" id="PS51318">
    <property type="entry name" value="TAT"/>
    <property type="match status" value="1"/>
</dbReference>
<dbReference type="Pfam" id="PF02278">
    <property type="entry name" value="Lyase_8"/>
    <property type="match status" value="1"/>
</dbReference>
<dbReference type="InterPro" id="IPR012970">
    <property type="entry name" value="Lyase_8_alpha_N"/>
</dbReference>
<dbReference type="EMBL" id="CAJSLV010000013">
    <property type="protein sequence ID" value="CAG6391299.1"/>
    <property type="molecule type" value="Genomic_DNA"/>
</dbReference>
<evidence type="ECO:0000256" key="5">
    <source>
        <dbReference type="SAM" id="SignalP"/>
    </source>
</evidence>
<evidence type="ECO:0000313" key="10">
    <source>
        <dbReference type="Proteomes" id="UP001152519"/>
    </source>
</evidence>
<dbReference type="Proteomes" id="UP001152519">
    <property type="component" value="Unassembled WGS sequence"/>
</dbReference>
<keyword evidence="2 5" id="KW-0732">Signal</keyword>
<dbReference type="InterPro" id="IPR011013">
    <property type="entry name" value="Gal_mutarotase_sf_dom"/>
</dbReference>
<dbReference type="RefSeq" id="WP_251484847.1">
    <property type="nucleotide sequence ID" value="NZ_CAJSLV010000013.1"/>
</dbReference>
<dbReference type="PANTHER" id="PTHR38481:SF1">
    <property type="entry name" value="HYALURONATE LYASE"/>
    <property type="match status" value="1"/>
</dbReference>
<evidence type="ECO:0000256" key="4">
    <source>
        <dbReference type="PIRSR" id="PIRSR638970-1"/>
    </source>
</evidence>
<dbReference type="InterPro" id="IPR038970">
    <property type="entry name" value="Lyase_8"/>
</dbReference>
<feature type="signal peptide" evidence="5">
    <location>
        <begin position="1"/>
        <end position="28"/>
    </location>
</feature>
<gene>
    <name evidence="9" type="ORF">SCOCK_110127</name>
</gene>
<proteinExistence type="inferred from homology"/>
<evidence type="ECO:0000256" key="1">
    <source>
        <dbReference type="ARBA" id="ARBA00006699"/>
    </source>
</evidence>
<dbReference type="InterPro" id="IPR006311">
    <property type="entry name" value="TAT_signal"/>
</dbReference>
<dbReference type="Gene3D" id="2.60.220.10">
    <property type="entry name" value="Polysaccharide lyase family 8-like, C-terminal"/>
    <property type="match status" value="1"/>
</dbReference>
<dbReference type="GO" id="GO:0005576">
    <property type="term" value="C:extracellular region"/>
    <property type="evidence" value="ECO:0007669"/>
    <property type="project" value="InterPro"/>
</dbReference>
<dbReference type="GO" id="GO:0016837">
    <property type="term" value="F:carbon-oxygen lyase activity, acting on polysaccharides"/>
    <property type="evidence" value="ECO:0007669"/>
    <property type="project" value="UniProtKB-ARBA"/>
</dbReference>
<feature type="domain" description="Polysaccharide lyase family 8 central" evidence="6">
    <location>
        <begin position="421"/>
        <end position="724"/>
    </location>
</feature>
<dbReference type="Gene3D" id="1.50.10.100">
    <property type="entry name" value="Chondroitin AC/alginate lyase"/>
    <property type="match status" value="1"/>
</dbReference>
<dbReference type="SUPFAM" id="SSF74650">
    <property type="entry name" value="Galactose mutarotase-like"/>
    <property type="match status" value="1"/>
</dbReference>
<feature type="domain" description="Polysaccharide lyase 8 N-terminal alpha-helical" evidence="8">
    <location>
        <begin position="63"/>
        <end position="367"/>
    </location>
</feature>
<feature type="domain" description="Polysaccharide lyase family 8 C-terminal" evidence="7">
    <location>
        <begin position="738"/>
        <end position="805"/>
    </location>
</feature>
<dbReference type="GO" id="GO:0005975">
    <property type="term" value="P:carbohydrate metabolic process"/>
    <property type="evidence" value="ECO:0007669"/>
    <property type="project" value="InterPro"/>
</dbReference>
<evidence type="ECO:0000259" key="6">
    <source>
        <dbReference type="Pfam" id="PF02278"/>
    </source>
</evidence>
<organism evidence="9 10">
    <name type="scientific">Actinacidiphila cocklensis</name>
    <dbReference type="NCBI Taxonomy" id="887465"/>
    <lineage>
        <taxon>Bacteria</taxon>
        <taxon>Bacillati</taxon>
        <taxon>Actinomycetota</taxon>
        <taxon>Actinomycetes</taxon>
        <taxon>Kitasatosporales</taxon>
        <taxon>Streptomycetaceae</taxon>
        <taxon>Actinacidiphila</taxon>
    </lineage>
</organism>
<accession>A0A9W4DJE1</accession>
<comment type="similarity">
    <text evidence="1">Belongs to the polysaccharide lyase 8 family.</text>
</comment>
<keyword evidence="3 9" id="KW-0456">Lyase</keyword>
<dbReference type="InterPro" id="IPR008929">
    <property type="entry name" value="Chondroitin_lyas"/>
</dbReference>